<feature type="region of interest" description="Disordered" evidence="2">
    <location>
        <begin position="226"/>
        <end position="296"/>
    </location>
</feature>
<protein>
    <submittedName>
        <fullName evidence="3">Uncharacterized protein</fullName>
    </submittedName>
</protein>
<proteinExistence type="predicted"/>
<dbReference type="EMBL" id="CALNXJ010000003">
    <property type="protein sequence ID" value="CAH3036436.1"/>
    <property type="molecule type" value="Genomic_DNA"/>
</dbReference>
<feature type="compositionally biased region" description="Polar residues" evidence="2">
    <location>
        <begin position="277"/>
        <end position="296"/>
    </location>
</feature>
<dbReference type="Proteomes" id="UP001159428">
    <property type="component" value="Unassembled WGS sequence"/>
</dbReference>
<evidence type="ECO:0000256" key="2">
    <source>
        <dbReference type="SAM" id="MobiDB-lite"/>
    </source>
</evidence>
<gene>
    <name evidence="3" type="ORF">PMEA_00016867</name>
</gene>
<dbReference type="AlphaFoldDB" id="A0AAU9VRX8"/>
<feature type="compositionally biased region" description="Acidic residues" evidence="2">
    <location>
        <begin position="262"/>
        <end position="272"/>
    </location>
</feature>
<reference evidence="3 4" key="1">
    <citation type="submission" date="2022-05" db="EMBL/GenBank/DDBJ databases">
        <authorList>
            <consortium name="Genoscope - CEA"/>
            <person name="William W."/>
        </authorList>
    </citation>
    <scope>NUCLEOTIDE SEQUENCE [LARGE SCALE GENOMIC DNA]</scope>
</reference>
<feature type="coiled-coil region" evidence="1">
    <location>
        <begin position="484"/>
        <end position="511"/>
    </location>
</feature>
<feature type="compositionally biased region" description="Basic and acidic residues" evidence="2">
    <location>
        <begin position="234"/>
        <end position="255"/>
    </location>
</feature>
<evidence type="ECO:0000313" key="4">
    <source>
        <dbReference type="Proteomes" id="UP001159428"/>
    </source>
</evidence>
<feature type="region of interest" description="Disordered" evidence="2">
    <location>
        <begin position="441"/>
        <end position="475"/>
    </location>
</feature>
<evidence type="ECO:0000256" key="1">
    <source>
        <dbReference type="SAM" id="Coils"/>
    </source>
</evidence>
<name>A0AAU9VRX8_9CNID</name>
<feature type="compositionally biased region" description="Polar residues" evidence="2">
    <location>
        <begin position="454"/>
        <end position="469"/>
    </location>
</feature>
<accession>A0AAU9VRX8</accession>
<sequence>MTAITTNLSDDRLGPYSTNNDIDQRQCTIFRIRCVFIDLELTTLSFGHCFSVNSNPNDRMLYLPNVPLRFIKLRYHFLLQFVYQWRRAKDSQSSEHYCSVITIFKIIVDKLNGERNPALNLISLTHQIKRIYDVRFYLVLDAFIRENMLRRLFSFRKSKQEDDDNAESQKENVDPNSQLQVNTYVHLLLQELEAAQPVMKANQPMSCILKSTSDVKAIRESYEGNYIEPNVPDSTKDSESIKDELSVLDESERCDSSTSTEDKEESGIEQDFEPAIANQTLRTNTEQSTTELKPNSVSLDKIANSYRMTLNPINLKSHLTRNDRIKTSLTRNSQRVPDEMKQKKNSCNSYPEKFPSIVPSKGFQRQFFPQRVQHSRALSVKPAPRQARRNKVPELFGDIIIKDQRSATSKYQSPIRKGILKYPGNSKSSAAGVRCAAAIPKKNKAMSQKDKKMSLSSDSGLSDNEGSSGDEQKRIPVKKIFSNQQALRKRIDDLNGMLKTMEQQRSELQSVLQIVNDWTEDLRAVNRTNLGVPYIRAIKQLLAKQRIALSSRKSDFNKRIDKLKDAEVPFTEELGTLIQQLRQEVTCVVRDQRKYSARSIENIRQLQGRIIGTCSAILAVYYEE</sequence>
<evidence type="ECO:0000313" key="3">
    <source>
        <dbReference type="EMBL" id="CAH3036436.1"/>
    </source>
</evidence>
<keyword evidence="4" id="KW-1185">Reference proteome</keyword>
<keyword evidence="1" id="KW-0175">Coiled coil</keyword>
<organism evidence="3 4">
    <name type="scientific">Pocillopora meandrina</name>
    <dbReference type="NCBI Taxonomy" id="46732"/>
    <lineage>
        <taxon>Eukaryota</taxon>
        <taxon>Metazoa</taxon>
        <taxon>Cnidaria</taxon>
        <taxon>Anthozoa</taxon>
        <taxon>Hexacorallia</taxon>
        <taxon>Scleractinia</taxon>
        <taxon>Astrocoeniina</taxon>
        <taxon>Pocilloporidae</taxon>
        <taxon>Pocillopora</taxon>
    </lineage>
</organism>
<comment type="caution">
    <text evidence="3">The sequence shown here is derived from an EMBL/GenBank/DDBJ whole genome shotgun (WGS) entry which is preliminary data.</text>
</comment>